<protein>
    <submittedName>
        <fullName evidence="1">Uncharacterized protein</fullName>
    </submittedName>
</protein>
<reference evidence="1 2" key="1">
    <citation type="submission" date="2020-08" db="EMBL/GenBank/DDBJ databases">
        <title>Genomic Encyclopedia of Type Strains, Phase IV (KMG-IV): sequencing the most valuable type-strain genomes for metagenomic binning, comparative biology and taxonomic classification.</title>
        <authorList>
            <person name="Goeker M."/>
        </authorList>
    </citation>
    <scope>NUCLEOTIDE SEQUENCE [LARGE SCALE GENOMIC DNA]</scope>
    <source>
        <strain evidence="1 2">DSM 102238</strain>
    </source>
</reference>
<dbReference type="RefSeq" id="WP_210291789.1">
    <property type="nucleotide sequence ID" value="NZ_JACIEK010000007.1"/>
</dbReference>
<gene>
    <name evidence="1" type="ORF">GGR04_002731</name>
</gene>
<sequence>MSLVVDRRTCIQRFDTASSAPLTFHELQTMRSAVAGLIASDPTYLPIFERLDALAAAHEASDPVARARALVAAQKAMA</sequence>
<evidence type="ECO:0000313" key="2">
    <source>
        <dbReference type="Proteomes" id="UP000542776"/>
    </source>
</evidence>
<proteinExistence type="predicted"/>
<name>A0A7W6H5G0_9HYPH</name>
<comment type="caution">
    <text evidence="1">The sequence shown here is derived from an EMBL/GenBank/DDBJ whole genome shotgun (WGS) entry which is preliminary data.</text>
</comment>
<keyword evidence="2" id="KW-1185">Reference proteome</keyword>
<dbReference type="EMBL" id="JACIEK010000007">
    <property type="protein sequence ID" value="MBB3998876.1"/>
    <property type="molecule type" value="Genomic_DNA"/>
</dbReference>
<dbReference type="Proteomes" id="UP000542776">
    <property type="component" value="Unassembled WGS sequence"/>
</dbReference>
<accession>A0A7W6H5G0</accession>
<organism evidence="1 2">
    <name type="scientific">Aureimonas pseudogalii</name>
    <dbReference type="NCBI Taxonomy" id="1744844"/>
    <lineage>
        <taxon>Bacteria</taxon>
        <taxon>Pseudomonadati</taxon>
        <taxon>Pseudomonadota</taxon>
        <taxon>Alphaproteobacteria</taxon>
        <taxon>Hyphomicrobiales</taxon>
        <taxon>Aurantimonadaceae</taxon>
        <taxon>Aureimonas</taxon>
    </lineage>
</organism>
<dbReference type="AlphaFoldDB" id="A0A7W6H5G0"/>
<evidence type="ECO:0000313" key="1">
    <source>
        <dbReference type="EMBL" id="MBB3998876.1"/>
    </source>
</evidence>